<gene>
    <name evidence="2" type="ORF">XAT740_LOCUS52353</name>
</gene>
<keyword evidence="1" id="KW-1133">Transmembrane helix</keyword>
<organism evidence="2 3">
    <name type="scientific">Adineta ricciae</name>
    <name type="common">Rotifer</name>
    <dbReference type="NCBI Taxonomy" id="249248"/>
    <lineage>
        <taxon>Eukaryota</taxon>
        <taxon>Metazoa</taxon>
        <taxon>Spiralia</taxon>
        <taxon>Gnathifera</taxon>
        <taxon>Rotifera</taxon>
        <taxon>Eurotatoria</taxon>
        <taxon>Bdelloidea</taxon>
        <taxon>Adinetida</taxon>
        <taxon>Adinetidae</taxon>
        <taxon>Adineta</taxon>
    </lineage>
</organism>
<keyword evidence="1" id="KW-0472">Membrane</keyword>
<keyword evidence="3" id="KW-1185">Reference proteome</keyword>
<dbReference type="Proteomes" id="UP000663828">
    <property type="component" value="Unassembled WGS sequence"/>
</dbReference>
<dbReference type="AlphaFoldDB" id="A0A816DKK7"/>
<keyword evidence="1" id="KW-0812">Transmembrane</keyword>
<evidence type="ECO:0000313" key="2">
    <source>
        <dbReference type="EMBL" id="CAF1635233.1"/>
    </source>
</evidence>
<name>A0A816DKK7_ADIRI</name>
<evidence type="ECO:0000256" key="1">
    <source>
        <dbReference type="SAM" id="Phobius"/>
    </source>
</evidence>
<comment type="caution">
    <text evidence="2">The sequence shown here is derived from an EMBL/GenBank/DDBJ whole genome shotgun (WGS) entry which is preliminary data.</text>
</comment>
<proteinExistence type="predicted"/>
<protein>
    <submittedName>
        <fullName evidence="2">Uncharacterized protein</fullName>
    </submittedName>
</protein>
<sequence length="132" mass="15189">MECFYNPPCIDSSLYYVTAVPNQYRYRTNIIALSFSNESHFRTDTFIQDLAGALFVETWQSYRSYSLFYKACAPIYCSYTVRKSNYYTYSALKVLGLYGGSTILLRLLVTLVMKIVFVIQNRCKTGEVVPVA</sequence>
<accession>A0A816DKK7</accession>
<feature type="transmembrane region" description="Helical" evidence="1">
    <location>
        <begin position="95"/>
        <end position="117"/>
    </location>
</feature>
<evidence type="ECO:0000313" key="3">
    <source>
        <dbReference type="Proteomes" id="UP000663828"/>
    </source>
</evidence>
<reference evidence="2" key="1">
    <citation type="submission" date="2021-02" db="EMBL/GenBank/DDBJ databases">
        <authorList>
            <person name="Nowell W R."/>
        </authorList>
    </citation>
    <scope>NUCLEOTIDE SEQUENCE</scope>
</reference>
<dbReference type="EMBL" id="CAJNOR010008603">
    <property type="protein sequence ID" value="CAF1635233.1"/>
    <property type="molecule type" value="Genomic_DNA"/>
</dbReference>